<keyword evidence="1" id="KW-1133">Transmembrane helix</keyword>
<feature type="transmembrane region" description="Helical" evidence="1">
    <location>
        <begin position="83"/>
        <end position="102"/>
    </location>
</feature>
<feature type="transmembrane region" description="Helical" evidence="1">
    <location>
        <begin position="36"/>
        <end position="62"/>
    </location>
</feature>
<reference evidence="2 3" key="1">
    <citation type="submission" date="2020-08" db="EMBL/GenBank/DDBJ databases">
        <title>The Agave Microbiome: Exploring the role of microbial communities in plant adaptations to desert environments.</title>
        <authorList>
            <person name="Partida-Martinez L.P."/>
        </authorList>
    </citation>
    <scope>NUCLEOTIDE SEQUENCE [LARGE SCALE GENOMIC DNA]</scope>
    <source>
        <strain evidence="2 3">AT2.18</strain>
    </source>
</reference>
<proteinExistence type="predicted"/>
<keyword evidence="1" id="KW-0812">Transmembrane</keyword>
<feature type="transmembrane region" description="Helical" evidence="1">
    <location>
        <begin position="114"/>
        <end position="136"/>
    </location>
</feature>
<feature type="transmembrane region" description="Helical" evidence="1">
    <location>
        <begin position="7"/>
        <end position="30"/>
    </location>
</feature>
<gene>
    <name evidence="2" type="ORF">FHR72_003675</name>
</gene>
<evidence type="ECO:0000313" key="2">
    <source>
        <dbReference type="EMBL" id="MBB2992179.1"/>
    </source>
</evidence>
<comment type="caution">
    <text evidence="2">The sequence shown here is derived from an EMBL/GenBank/DDBJ whole genome shotgun (WGS) entry which is preliminary data.</text>
</comment>
<accession>A0A839Q839</accession>
<keyword evidence="3" id="KW-1185">Reference proteome</keyword>
<protein>
    <submittedName>
        <fullName evidence="2">Uncharacterized protein</fullName>
    </submittedName>
</protein>
<name>A0A839Q839_MYCIR</name>
<keyword evidence="1" id="KW-0472">Membrane</keyword>
<dbReference type="EMBL" id="JACHVU010000008">
    <property type="protein sequence ID" value="MBB2992179.1"/>
    <property type="molecule type" value="Genomic_DNA"/>
</dbReference>
<organism evidence="2 3">
    <name type="scientific">Mycolicibacterium iranicum</name>
    <name type="common">Mycobacterium iranicum</name>
    <dbReference type="NCBI Taxonomy" id="912594"/>
    <lineage>
        <taxon>Bacteria</taxon>
        <taxon>Bacillati</taxon>
        <taxon>Actinomycetota</taxon>
        <taxon>Actinomycetes</taxon>
        <taxon>Mycobacteriales</taxon>
        <taxon>Mycobacteriaceae</taxon>
        <taxon>Mycolicibacterium</taxon>
    </lineage>
</organism>
<sequence>MNSPVRPVLLAVALGGTGVFTGIWTVLWALRGSYLTALIMLAVTIWAIGFAVFCLCTALGAVTPRAHSDPNGILLRPGVVLDLAAIASTAAITLAAALYLIFSRLGMVDYVPSAVPRAALPAACIGLMIFGVPALYQMARQKCGHHLRLDPAGFEVWNGHWNSLRRGSWDDVEQILDHPPKGGKPFNKLVVFLPSTGSAARLYADAVAEDGDALRDWVRFYWKNPEHRAELVDDRALRRLEQRQFTTG</sequence>
<dbReference type="Proteomes" id="UP000550501">
    <property type="component" value="Unassembled WGS sequence"/>
</dbReference>
<evidence type="ECO:0000313" key="3">
    <source>
        <dbReference type="Proteomes" id="UP000550501"/>
    </source>
</evidence>
<evidence type="ECO:0000256" key="1">
    <source>
        <dbReference type="SAM" id="Phobius"/>
    </source>
</evidence>
<dbReference type="RefSeq" id="WP_183470637.1">
    <property type="nucleotide sequence ID" value="NZ_JACHVU010000008.1"/>
</dbReference>
<dbReference type="AlphaFoldDB" id="A0A839Q839"/>